<organism evidence="1 2">
    <name type="scientific">Microlunatus elymi</name>
    <dbReference type="NCBI Taxonomy" id="2596828"/>
    <lineage>
        <taxon>Bacteria</taxon>
        <taxon>Bacillati</taxon>
        <taxon>Actinomycetota</taxon>
        <taxon>Actinomycetes</taxon>
        <taxon>Propionibacteriales</taxon>
        <taxon>Propionibacteriaceae</taxon>
        <taxon>Microlunatus</taxon>
    </lineage>
</organism>
<gene>
    <name evidence="1" type="ORF">FOE78_16020</name>
</gene>
<name>A0A516Q1Z6_9ACTN</name>
<proteinExistence type="predicted"/>
<dbReference type="AlphaFoldDB" id="A0A516Q1Z6"/>
<accession>A0A516Q1Z6</accession>
<evidence type="ECO:0000313" key="2">
    <source>
        <dbReference type="Proteomes" id="UP000319263"/>
    </source>
</evidence>
<dbReference type="PROSITE" id="PS51257">
    <property type="entry name" value="PROKAR_LIPOPROTEIN"/>
    <property type="match status" value="1"/>
</dbReference>
<dbReference type="Proteomes" id="UP000319263">
    <property type="component" value="Chromosome"/>
</dbReference>
<dbReference type="Pfam" id="PF12028">
    <property type="entry name" value="DUF3515"/>
    <property type="match status" value="1"/>
</dbReference>
<dbReference type="RefSeq" id="WP_143987192.1">
    <property type="nucleotide sequence ID" value="NZ_CP041692.1"/>
</dbReference>
<dbReference type="InterPro" id="IPR021903">
    <property type="entry name" value="DUF3515"/>
</dbReference>
<keyword evidence="2" id="KW-1185">Reference proteome</keyword>
<sequence length="157" mass="16660">MRSGLPRLTVRIALAGLLTIMVVGCSGPVRLTPPTPTGGTATICRHLVSATPDVVDDQDRVKTEPISPYTSAWGKPAITLACGVGKPAGLNAASQCFEVNGVGWYAEDRNGDYRFTTIGRKAYVQVVVPDKYAPQANPLIDLAKPIKDTVPVIKNCV</sequence>
<dbReference type="KEGG" id="mik:FOE78_16020"/>
<dbReference type="OrthoDB" id="3213819at2"/>
<reference evidence="1 2" key="1">
    <citation type="submission" date="2019-07" db="EMBL/GenBank/DDBJ databases">
        <title>Microlunatus dokdonensis sp. nov. isolated from the rhizospheric soil of the wild plant Elymus tsukushiensis.</title>
        <authorList>
            <person name="Ghim S.-Y."/>
            <person name="Hwang Y.-J."/>
            <person name="Son J.-S."/>
            <person name="Shin J.-H."/>
        </authorList>
    </citation>
    <scope>NUCLEOTIDE SEQUENCE [LARGE SCALE GENOMIC DNA]</scope>
    <source>
        <strain evidence="1 2">KUDC0627</strain>
    </source>
</reference>
<protein>
    <submittedName>
        <fullName evidence="1">DUF3515 domain-containing protein</fullName>
    </submittedName>
</protein>
<dbReference type="EMBL" id="CP041692">
    <property type="protein sequence ID" value="QDP97231.1"/>
    <property type="molecule type" value="Genomic_DNA"/>
</dbReference>
<evidence type="ECO:0000313" key="1">
    <source>
        <dbReference type="EMBL" id="QDP97231.1"/>
    </source>
</evidence>